<dbReference type="SMART" id="SM00248">
    <property type="entry name" value="ANK"/>
    <property type="match status" value="9"/>
</dbReference>
<dbReference type="Gene3D" id="1.25.40.20">
    <property type="entry name" value="Ankyrin repeat-containing domain"/>
    <property type="match status" value="3"/>
</dbReference>
<dbReference type="EMBL" id="CABFNS010000936">
    <property type="protein sequence ID" value="VUC36995.1"/>
    <property type="molecule type" value="Genomic_DNA"/>
</dbReference>
<comment type="caution">
    <text evidence="5">The sequence shown here is derived from an EMBL/GenBank/DDBJ whole genome shotgun (WGS) entry which is preliminary data.</text>
</comment>
<evidence type="ECO:0000313" key="5">
    <source>
        <dbReference type="EMBL" id="VUC36995.1"/>
    </source>
</evidence>
<dbReference type="Proteomes" id="UP000766486">
    <property type="component" value="Unassembled WGS sequence"/>
</dbReference>
<evidence type="ECO:0000256" key="2">
    <source>
        <dbReference type="ARBA" id="ARBA00023043"/>
    </source>
</evidence>
<keyword evidence="1" id="KW-0677">Repeat</keyword>
<accession>A0ABY6V232</accession>
<organism evidence="5 6">
    <name type="scientific">Bionectria ochroleuca</name>
    <name type="common">Gliocladium roseum</name>
    <dbReference type="NCBI Taxonomy" id="29856"/>
    <lineage>
        <taxon>Eukaryota</taxon>
        <taxon>Fungi</taxon>
        <taxon>Dikarya</taxon>
        <taxon>Ascomycota</taxon>
        <taxon>Pezizomycotina</taxon>
        <taxon>Sordariomycetes</taxon>
        <taxon>Hypocreomycetidae</taxon>
        <taxon>Hypocreales</taxon>
        <taxon>Bionectriaceae</taxon>
        <taxon>Clonostachys</taxon>
    </lineage>
</organism>
<dbReference type="InterPro" id="IPR036770">
    <property type="entry name" value="Ankyrin_rpt-contain_sf"/>
</dbReference>
<feature type="repeat" description="ANK" evidence="3">
    <location>
        <begin position="146"/>
        <end position="178"/>
    </location>
</feature>
<keyword evidence="2 3" id="KW-0040">ANK repeat</keyword>
<dbReference type="PANTHER" id="PTHR24198:SF165">
    <property type="entry name" value="ANKYRIN REPEAT-CONTAINING PROTEIN-RELATED"/>
    <property type="match status" value="1"/>
</dbReference>
<reference evidence="5 6" key="1">
    <citation type="submission" date="2019-06" db="EMBL/GenBank/DDBJ databases">
        <authorList>
            <person name="Broberg M."/>
        </authorList>
    </citation>
    <scope>NUCLEOTIDE SEQUENCE [LARGE SCALE GENOMIC DNA]</scope>
</reference>
<dbReference type="PROSITE" id="PS50297">
    <property type="entry name" value="ANK_REP_REGION"/>
    <property type="match status" value="1"/>
</dbReference>
<proteinExistence type="predicted"/>
<name>A0ABY6V232_BIOOC</name>
<evidence type="ECO:0000313" key="6">
    <source>
        <dbReference type="Proteomes" id="UP000766486"/>
    </source>
</evidence>
<sequence>MAQAKAPELELEQSRTSEVEADDEVVEMDIVQDDDDDEDAPISGSVFDRVPPEIIIHIAEVSTWGEEGTSDHPARYARHHAKLARVNTRFRRLLEPELYKRNMKYDEPVHSCARWAAEYGSVSTMVRAQHYGFNIDQQNETANNAMEINPLHCALHNEHSKVVEYLLQHGVNVHAPSSPTLCRDCNVDWKLYHHMSTDSLEPVYPLHTALVHGNPKDARRLVEHGAYLVAKNVSAIFGLFRSGHIDLVRQYMLDRTDPVSQDAQLLFAAATKDLPLLIHLLDRPGAASLAKATNSAGENALHLAVALSVNQKLVIEDAIATVEFLCQHPHIDVCAIDGFGRTPFLRAVGYGIVPVVQMLLCHPAIDGHELDYYGLNALHLAAYTGSLELVKLVAEQADVDVKAVGLGGESVLRLACQKPLGQRSADVVRYLLSAGAPLYPDGVEKPDLLLHTLCTMNMEASLVLLQAGMTISAESLDDIILVESGGLTLLQGILEKPRECQLEVLSYLIGFGIDVNRGGIGIDNPRDTHKLRFADLPLFYAAVGAMNIDCMRLLISAGAQATMAGDPIMLWRYCFMTFKDKVVDDASVASQAERLAALVQMGYPIGQSEPSALDYACSVAIHGSNALLELLLELAEPRAVSPDYMRNLVWFYSHVAGPNVGNKAHEVVTRLRAAHQKLFGYALDHFAVAMSADLDGTREEQC</sequence>
<evidence type="ECO:0000256" key="3">
    <source>
        <dbReference type="PROSITE-ProRule" id="PRU00023"/>
    </source>
</evidence>
<gene>
    <name evidence="5" type="ORF">CLO192961_LOCUS462762</name>
</gene>
<dbReference type="PROSITE" id="PS50088">
    <property type="entry name" value="ANK_REPEAT"/>
    <property type="match status" value="1"/>
</dbReference>
<evidence type="ECO:0000256" key="4">
    <source>
        <dbReference type="SAM" id="MobiDB-lite"/>
    </source>
</evidence>
<dbReference type="PANTHER" id="PTHR24198">
    <property type="entry name" value="ANKYRIN REPEAT AND PROTEIN KINASE DOMAIN-CONTAINING PROTEIN"/>
    <property type="match status" value="1"/>
</dbReference>
<keyword evidence="6" id="KW-1185">Reference proteome</keyword>
<protein>
    <submittedName>
        <fullName evidence="5">Uncharacterized protein</fullName>
    </submittedName>
</protein>
<feature type="region of interest" description="Disordered" evidence="4">
    <location>
        <begin position="1"/>
        <end position="25"/>
    </location>
</feature>
<dbReference type="InterPro" id="IPR002110">
    <property type="entry name" value="Ankyrin_rpt"/>
</dbReference>
<dbReference type="Pfam" id="PF12796">
    <property type="entry name" value="Ank_2"/>
    <property type="match status" value="2"/>
</dbReference>
<dbReference type="SUPFAM" id="SSF48403">
    <property type="entry name" value="Ankyrin repeat"/>
    <property type="match status" value="2"/>
</dbReference>
<evidence type="ECO:0000256" key="1">
    <source>
        <dbReference type="ARBA" id="ARBA00022737"/>
    </source>
</evidence>